<feature type="domain" description="DUF6443" evidence="1">
    <location>
        <begin position="43"/>
        <end position="180"/>
    </location>
</feature>
<evidence type="ECO:0000313" key="3">
    <source>
        <dbReference type="Proteomes" id="UP000198379"/>
    </source>
</evidence>
<evidence type="ECO:0000313" key="2">
    <source>
        <dbReference type="EMBL" id="SNR95332.1"/>
    </source>
</evidence>
<dbReference type="AlphaFoldDB" id="A0A239AJ12"/>
<dbReference type="Proteomes" id="UP000198379">
    <property type="component" value="Unassembled WGS sequence"/>
</dbReference>
<dbReference type="Pfam" id="PF20041">
    <property type="entry name" value="DUF6443"/>
    <property type="match status" value="1"/>
</dbReference>
<keyword evidence="3" id="KW-1185">Reference proteome</keyword>
<dbReference type="Gene3D" id="2.180.10.10">
    <property type="entry name" value="RHS repeat-associated core"/>
    <property type="match status" value="1"/>
</dbReference>
<dbReference type="EMBL" id="FZNY01000004">
    <property type="protein sequence ID" value="SNR95332.1"/>
    <property type="molecule type" value="Genomic_DNA"/>
</dbReference>
<reference evidence="2 3" key="1">
    <citation type="submission" date="2017-06" db="EMBL/GenBank/DDBJ databases">
        <authorList>
            <person name="Kim H.J."/>
            <person name="Triplett B.A."/>
        </authorList>
    </citation>
    <scope>NUCLEOTIDE SEQUENCE [LARGE SCALE GENOMIC DNA]</scope>
    <source>
        <strain evidence="2 3">DSM 25597</strain>
    </source>
</reference>
<feature type="non-terminal residue" evidence="2">
    <location>
        <position position="626"/>
    </location>
</feature>
<name>A0A239AJ12_9FLAO</name>
<evidence type="ECO:0000259" key="1">
    <source>
        <dbReference type="Pfam" id="PF20041"/>
    </source>
</evidence>
<dbReference type="InterPro" id="IPR045619">
    <property type="entry name" value="DUF6443"/>
</dbReference>
<gene>
    <name evidence="2" type="ORF">SAMN06265376_104463</name>
</gene>
<accession>A0A239AJ12</accession>
<sequence length="626" mass="70495">MNIITDSITNIQYLKMKKLIAFALLLFPVLGIGQTTTENYVKTTAYQVATQTGVVGDEQKIETILYYDGLGRAKQTVSAKAGGEKENIVQLITYDSLGRTNKQYLPYATGAEIPNSLDFTNQGILKSSIETFYNTAKYENTLNPYSETLFENSPLNRPLRQGAPGNSWKIIKDSIYDHTIHYIYTTNTVSDANDQGDDVLDFEVIFNGTDITQPSLQLVGLHPANNLSRTIVQDENFEQELVATGPSSPFDPPLQEHQIAQSGDHATEQFTNKKGQVVLKRTYNNDIPHDTYYVYDDFGNLTFVLSPEASDQIVNGTNLVSNSQEILDKLGYQYKYDYRNRLIQKKVPAKGWESIVYNRLDKPILAQDANQYAKTPQREWFFTKYDAFGRVVYTGIKNANISRNTYQDVANNTTAQYEERIANPVTTGSIDLYYTQSAMPTTFNDILTVNYYDTYEDLDGYILPASVYGQTVTTNTQGLSTVSKVRVLGTDHWITTLTLYDEKARPIFMRSENTYLGTVDTSESLLDFTGKVLETRTTHQKSGHQEIVTKDFFSYDHQNRLITHMQQIDNEPVQLIASNTYDELGQLESKRVGGGLFESGYTDITAGRIEISEDGIITKIDGGASY</sequence>
<proteinExistence type="predicted"/>
<protein>
    <recommendedName>
        <fullName evidence="1">DUF6443 domain-containing protein</fullName>
    </recommendedName>
</protein>
<organism evidence="2 3">
    <name type="scientific">Dokdonia pacifica</name>
    <dbReference type="NCBI Taxonomy" id="1627892"/>
    <lineage>
        <taxon>Bacteria</taxon>
        <taxon>Pseudomonadati</taxon>
        <taxon>Bacteroidota</taxon>
        <taxon>Flavobacteriia</taxon>
        <taxon>Flavobacteriales</taxon>
        <taxon>Flavobacteriaceae</taxon>
        <taxon>Dokdonia</taxon>
    </lineage>
</organism>